<evidence type="ECO:0000313" key="7">
    <source>
        <dbReference type="EMBL" id="KRM12428.1"/>
    </source>
</evidence>
<evidence type="ECO:0000256" key="1">
    <source>
        <dbReference type="ARBA" id="ARBA00004196"/>
    </source>
</evidence>
<dbReference type="GO" id="GO:0007155">
    <property type="term" value="P:cell adhesion"/>
    <property type="evidence" value="ECO:0007669"/>
    <property type="project" value="InterPro"/>
</dbReference>
<keyword evidence="3" id="KW-0479">Metal-binding</keyword>
<dbReference type="PROSITE" id="PS51257">
    <property type="entry name" value="PROKAR_LIPOPROTEIN"/>
    <property type="match status" value="1"/>
</dbReference>
<name>A0A0R1WEA3_9LACO</name>
<dbReference type="Pfam" id="PF01297">
    <property type="entry name" value="ZnuA"/>
    <property type="match status" value="1"/>
</dbReference>
<sequence length="300" mass="33641">MKFKFKRLMLLSLGLILMVVLAGCGKQQTSDHTGKIRIVATTNFYGQVAKAVVGNKGTVTSIINKPSIDPHDFEPTTNTAKAVSKADIVIANGLGYDSWMDKLVNNSSDHVYIKVGSDIMGLKKGDNPHVWYNPTTMIKYSNYLAAKLAKQQPQHKKYFEANAKKYIKSLKPMQDELKQLKKTAKASKIKSVYVSEPVFDYSIKAMGFKVADVSFENAIEKSTDPSVKSIETMQQGITDRKIRFFVDNKQVSSTTVSNFVQLAKKHNVPVLKVTETMPAHTTYVKWMTSQYKELNNVLEK</sequence>
<dbReference type="eggNOG" id="COG0803">
    <property type="taxonomic scope" value="Bacteria"/>
</dbReference>
<dbReference type="PANTHER" id="PTHR42953:SF1">
    <property type="entry name" value="METAL-BINDING PROTEIN HI_0362-RELATED"/>
    <property type="match status" value="1"/>
</dbReference>
<evidence type="ECO:0000256" key="5">
    <source>
        <dbReference type="RuleBase" id="RU003512"/>
    </source>
</evidence>
<dbReference type="PRINTS" id="PR00690">
    <property type="entry name" value="ADHESNFAMILY"/>
</dbReference>
<dbReference type="RefSeq" id="WP_010621220.1">
    <property type="nucleotide sequence ID" value="NZ_AZGF01000008.1"/>
</dbReference>
<protein>
    <submittedName>
        <fullName evidence="7">Metal ion ABC transporter periplasmic protein</fullName>
    </submittedName>
</protein>
<keyword evidence="2 5" id="KW-0813">Transport</keyword>
<dbReference type="PATRIC" id="fig|1423807.3.peg.2501"/>
<dbReference type="InterPro" id="IPR006128">
    <property type="entry name" value="Lipoprotein_PsaA-like"/>
</dbReference>
<organism evidence="7 8">
    <name type="scientific">Paucilactobacillus suebicus DSM 5007 = KCTC 3549</name>
    <dbReference type="NCBI Taxonomy" id="1423807"/>
    <lineage>
        <taxon>Bacteria</taxon>
        <taxon>Bacillati</taxon>
        <taxon>Bacillota</taxon>
        <taxon>Bacilli</taxon>
        <taxon>Lactobacillales</taxon>
        <taxon>Lactobacillaceae</taxon>
        <taxon>Paucilactobacillus</taxon>
    </lineage>
</organism>
<comment type="subcellular location">
    <subcellularLocation>
        <location evidence="1">Cell envelope</location>
    </subcellularLocation>
</comment>
<dbReference type="PANTHER" id="PTHR42953">
    <property type="entry name" value="HIGH-AFFINITY ZINC UPTAKE SYSTEM PROTEIN ZNUA-RELATED"/>
    <property type="match status" value="1"/>
</dbReference>
<dbReference type="GO" id="GO:0046872">
    <property type="term" value="F:metal ion binding"/>
    <property type="evidence" value="ECO:0007669"/>
    <property type="project" value="UniProtKB-KW"/>
</dbReference>
<accession>A0A0R1WEA3</accession>
<dbReference type="OrthoDB" id="9810636at2"/>
<dbReference type="Gene3D" id="3.40.50.1980">
    <property type="entry name" value="Nitrogenase molybdenum iron protein domain"/>
    <property type="match status" value="2"/>
</dbReference>
<dbReference type="CDD" id="cd01020">
    <property type="entry name" value="TroA_b"/>
    <property type="match status" value="1"/>
</dbReference>
<dbReference type="Proteomes" id="UP000051820">
    <property type="component" value="Unassembled WGS sequence"/>
</dbReference>
<dbReference type="InterPro" id="IPR006127">
    <property type="entry name" value="ZnuA-like"/>
</dbReference>
<gene>
    <name evidence="7" type="ORF">FD16_GL002424</name>
</gene>
<proteinExistence type="inferred from homology"/>
<dbReference type="STRING" id="1423807.FD16_GL002424"/>
<dbReference type="SUPFAM" id="SSF53807">
    <property type="entry name" value="Helical backbone' metal receptor"/>
    <property type="match status" value="1"/>
</dbReference>
<evidence type="ECO:0000313" key="8">
    <source>
        <dbReference type="Proteomes" id="UP000051820"/>
    </source>
</evidence>
<keyword evidence="8" id="KW-1185">Reference proteome</keyword>
<feature type="chain" id="PRO_5006412657" evidence="6">
    <location>
        <begin position="23"/>
        <end position="300"/>
    </location>
</feature>
<dbReference type="GO" id="GO:0030313">
    <property type="term" value="C:cell envelope"/>
    <property type="evidence" value="ECO:0007669"/>
    <property type="project" value="UniProtKB-SubCell"/>
</dbReference>
<dbReference type="AlphaFoldDB" id="A0A0R1WEA3"/>
<feature type="signal peptide" evidence="6">
    <location>
        <begin position="1"/>
        <end position="22"/>
    </location>
</feature>
<keyword evidence="4 6" id="KW-0732">Signal</keyword>
<reference evidence="7 8" key="1">
    <citation type="journal article" date="2015" name="Genome Announc.">
        <title>Expanding the biotechnology potential of lactobacilli through comparative genomics of 213 strains and associated genera.</title>
        <authorList>
            <person name="Sun Z."/>
            <person name="Harris H.M."/>
            <person name="McCann A."/>
            <person name="Guo C."/>
            <person name="Argimon S."/>
            <person name="Zhang W."/>
            <person name="Yang X."/>
            <person name="Jeffery I.B."/>
            <person name="Cooney J.C."/>
            <person name="Kagawa T.F."/>
            <person name="Liu W."/>
            <person name="Song Y."/>
            <person name="Salvetti E."/>
            <person name="Wrobel A."/>
            <person name="Rasinkangas P."/>
            <person name="Parkhill J."/>
            <person name="Rea M.C."/>
            <person name="O'Sullivan O."/>
            <person name="Ritari J."/>
            <person name="Douillard F.P."/>
            <person name="Paul Ross R."/>
            <person name="Yang R."/>
            <person name="Briner A.E."/>
            <person name="Felis G.E."/>
            <person name="de Vos W.M."/>
            <person name="Barrangou R."/>
            <person name="Klaenhammer T.R."/>
            <person name="Caufield P.W."/>
            <person name="Cui Y."/>
            <person name="Zhang H."/>
            <person name="O'Toole P.W."/>
        </authorList>
    </citation>
    <scope>NUCLEOTIDE SEQUENCE [LARGE SCALE GENOMIC DNA]</scope>
    <source>
        <strain evidence="7 8">DSM 5007</strain>
    </source>
</reference>
<dbReference type="EMBL" id="AZGF01000008">
    <property type="protein sequence ID" value="KRM12428.1"/>
    <property type="molecule type" value="Genomic_DNA"/>
</dbReference>
<evidence type="ECO:0000256" key="4">
    <source>
        <dbReference type="ARBA" id="ARBA00022729"/>
    </source>
</evidence>
<evidence type="ECO:0000256" key="2">
    <source>
        <dbReference type="ARBA" id="ARBA00022448"/>
    </source>
</evidence>
<dbReference type="GO" id="GO:0030001">
    <property type="term" value="P:metal ion transport"/>
    <property type="evidence" value="ECO:0007669"/>
    <property type="project" value="InterPro"/>
</dbReference>
<evidence type="ECO:0000256" key="3">
    <source>
        <dbReference type="ARBA" id="ARBA00022723"/>
    </source>
</evidence>
<comment type="similarity">
    <text evidence="5">Belongs to the bacterial solute-binding protein 9 family.</text>
</comment>
<evidence type="ECO:0000256" key="6">
    <source>
        <dbReference type="SAM" id="SignalP"/>
    </source>
</evidence>
<comment type="caution">
    <text evidence="7">The sequence shown here is derived from an EMBL/GenBank/DDBJ whole genome shotgun (WGS) entry which is preliminary data.</text>
</comment>
<dbReference type="InterPro" id="IPR050492">
    <property type="entry name" value="Bact_metal-bind_prot9"/>
</dbReference>